<dbReference type="InterPro" id="IPR049245">
    <property type="entry name" value="DUF6880"/>
</dbReference>
<gene>
    <name evidence="1" type="ORF">AC244_32655</name>
</gene>
<dbReference type="EMBL" id="LGAP01000044">
    <property type="protein sequence ID" value="KOF12983.1"/>
    <property type="molecule type" value="Genomic_DNA"/>
</dbReference>
<reference evidence="2" key="1">
    <citation type="submission" date="2015-07" db="EMBL/GenBank/DDBJ databases">
        <title>Whole genome sequence of an Ensifer adhaerens strain isolated from a cave pool in the Wind Cave National Park.</title>
        <authorList>
            <person name="Eng W.W.H."/>
            <person name="Gan H.M."/>
            <person name="Barton H.A."/>
            <person name="Savka M.A."/>
        </authorList>
    </citation>
    <scope>NUCLEOTIDE SEQUENCE [LARGE SCALE GENOMIC DNA]</scope>
    <source>
        <strain evidence="2">SD006</strain>
    </source>
</reference>
<sequence>MAGRRAITAERLTALGAERMAEILVTLAEEDRDIKRRLRLELAEQDGGDELAAEIGKRLASIRKASSFIDWQKRREFEKDLDLQREMITERIAKTRPDLALDLMWRFMALAEPVINRVDDSNGVVGEIFRQAGHELGEVAAKARPEPLLLAEQTFDAVTSNHYGEYDRLIPAIMPALGTEGIDHLKAKLHDALDRRPRRNGEYDHGAAAIARTLREMADGEDDVDAFIALTPSKAQQTPRGAAGIARRLLTAGRAQEAMIALQKGAPNQEAVATHDLWVDGYHGHFGHSEWEDVYIDVFDATGEPEKAQQIRWDSFEKHLLVDRLRDYLKRLPDFDDVIAEEKAMAHALTFSNMMSALDLFIEWPAYDHAAKLIAQRHTEIDGNAYYLLTPAARALEGNHPLAAVLLRRAMINDTLDRAKSTRYRHAARHLAECQSLNSAISDYADLGDHAAFLASLRDKHRRKEGFWGRVREFSGEGK</sequence>
<dbReference type="Proteomes" id="UP000037425">
    <property type="component" value="Unassembled WGS sequence"/>
</dbReference>
<proteinExistence type="predicted"/>
<dbReference type="AlphaFoldDB" id="A0A0L8BEE0"/>
<dbReference type="Pfam" id="PF21810">
    <property type="entry name" value="DUF6880"/>
    <property type="match status" value="1"/>
</dbReference>
<dbReference type="PATRIC" id="fig|106592.7.peg.6005"/>
<organism evidence="1 2">
    <name type="scientific">Ensifer adhaerens</name>
    <name type="common">Sinorhizobium morelense</name>
    <dbReference type="NCBI Taxonomy" id="106592"/>
    <lineage>
        <taxon>Bacteria</taxon>
        <taxon>Pseudomonadati</taxon>
        <taxon>Pseudomonadota</taxon>
        <taxon>Alphaproteobacteria</taxon>
        <taxon>Hyphomicrobiales</taxon>
        <taxon>Rhizobiaceae</taxon>
        <taxon>Sinorhizobium/Ensifer group</taxon>
        <taxon>Ensifer</taxon>
    </lineage>
</organism>
<comment type="caution">
    <text evidence="1">The sequence shown here is derived from an EMBL/GenBank/DDBJ whole genome shotgun (WGS) entry which is preliminary data.</text>
</comment>
<accession>A0A0L8BEE0</accession>
<dbReference type="OrthoDB" id="7183688at2"/>
<protein>
    <submittedName>
        <fullName evidence="1">Uncharacterized protein</fullName>
    </submittedName>
</protein>
<dbReference type="RefSeq" id="WP_053252964.1">
    <property type="nucleotide sequence ID" value="NZ_LGAP01000044.1"/>
</dbReference>
<evidence type="ECO:0000313" key="2">
    <source>
        <dbReference type="Proteomes" id="UP000037425"/>
    </source>
</evidence>
<name>A0A0L8BEE0_ENSAD</name>
<evidence type="ECO:0000313" key="1">
    <source>
        <dbReference type="EMBL" id="KOF12983.1"/>
    </source>
</evidence>